<dbReference type="SUPFAM" id="SSF100950">
    <property type="entry name" value="NagB/RpiA/CoA transferase-like"/>
    <property type="match status" value="1"/>
</dbReference>
<dbReference type="InterPro" id="IPR037171">
    <property type="entry name" value="NagB/RpiA_transferase-like"/>
</dbReference>
<dbReference type="InterPro" id="IPR036390">
    <property type="entry name" value="WH_DNA-bd_sf"/>
</dbReference>
<feature type="compositionally biased region" description="Polar residues" evidence="3">
    <location>
        <begin position="1"/>
        <end position="13"/>
    </location>
</feature>
<dbReference type="AlphaFoldDB" id="A0A645DTI2"/>
<evidence type="ECO:0000256" key="2">
    <source>
        <dbReference type="ARBA" id="ARBA00023163"/>
    </source>
</evidence>
<proteinExistence type="predicted"/>
<dbReference type="PROSITE" id="PS51000">
    <property type="entry name" value="HTH_DEOR_2"/>
    <property type="match status" value="1"/>
</dbReference>
<dbReference type="Gene3D" id="3.40.50.1360">
    <property type="match status" value="1"/>
</dbReference>
<dbReference type="SMART" id="SM01134">
    <property type="entry name" value="DeoRC"/>
    <property type="match status" value="1"/>
</dbReference>
<sequence length="278" mass="30098">MDKMNNFSDLENANQEEKGDSLSASERRSLIAQMVLEKGKVTLTDLVAQFAITETSIRRDLVILESQGQLKRFHGGAISLSGNSRTESYSEKMHLNIKAKERIGKAAAEMISPRDVVLFDSGSTTVQIIKQMPADLRLGASIRMVTNSLAISQEVLSWPSPNLIILGGIYLPDYQATAGPQTLNQLQNLTADIVFLGADGLTLSGGATTADILMAEVDRLMVERSRRTVLVADSSKFGKIGFVPVKPVSAIQTIITDTDAPPDIVAQLRDEGVEVILV</sequence>
<gene>
    <name evidence="5" type="primary">srlR_20</name>
    <name evidence="5" type="ORF">SDC9_139583</name>
</gene>
<comment type="caution">
    <text evidence="5">The sequence shown here is derived from an EMBL/GenBank/DDBJ whole genome shotgun (WGS) entry which is preliminary data.</text>
</comment>
<dbReference type="Pfam" id="PF00455">
    <property type="entry name" value="DeoRC"/>
    <property type="match status" value="1"/>
</dbReference>
<keyword evidence="1" id="KW-0805">Transcription regulation</keyword>
<dbReference type="PANTHER" id="PTHR30363">
    <property type="entry name" value="HTH-TYPE TRANSCRIPTIONAL REGULATOR SRLR-RELATED"/>
    <property type="match status" value="1"/>
</dbReference>
<dbReference type="SUPFAM" id="SSF46785">
    <property type="entry name" value="Winged helix' DNA-binding domain"/>
    <property type="match status" value="1"/>
</dbReference>
<evidence type="ECO:0000256" key="1">
    <source>
        <dbReference type="ARBA" id="ARBA00023015"/>
    </source>
</evidence>
<dbReference type="GO" id="GO:0003700">
    <property type="term" value="F:DNA-binding transcription factor activity"/>
    <property type="evidence" value="ECO:0007669"/>
    <property type="project" value="InterPro"/>
</dbReference>
<accession>A0A645DTI2</accession>
<dbReference type="InterPro" id="IPR050313">
    <property type="entry name" value="Carb_Metab_HTH_regulators"/>
</dbReference>
<dbReference type="PANTHER" id="PTHR30363:SF44">
    <property type="entry name" value="AGA OPERON TRANSCRIPTIONAL REPRESSOR-RELATED"/>
    <property type="match status" value="1"/>
</dbReference>
<dbReference type="EMBL" id="VSSQ01039386">
    <property type="protein sequence ID" value="MPM92448.1"/>
    <property type="molecule type" value="Genomic_DNA"/>
</dbReference>
<evidence type="ECO:0000313" key="5">
    <source>
        <dbReference type="EMBL" id="MPM92448.1"/>
    </source>
</evidence>
<feature type="compositionally biased region" description="Basic and acidic residues" evidence="3">
    <location>
        <begin position="15"/>
        <end position="24"/>
    </location>
</feature>
<evidence type="ECO:0000259" key="4">
    <source>
        <dbReference type="PROSITE" id="PS51000"/>
    </source>
</evidence>
<reference evidence="5" key="1">
    <citation type="submission" date="2019-08" db="EMBL/GenBank/DDBJ databases">
        <authorList>
            <person name="Kucharzyk K."/>
            <person name="Murdoch R.W."/>
            <person name="Higgins S."/>
            <person name="Loffler F."/>
        </authorList>
    </citation>
    <scope>NUCLEOTIDE SEQUENCE</scope>
</reference>
<dbReference type="InterPro" id="IPR014036">
    <property type="entry name" value="DeoR-like_C"/>
</dbReference>
<name>A0A645DTI2_9ZZZZ</name>
<feature type="region of interest" description="Disordered" evidence="3">
    <location>
        <begin position="1"/>
        <end position="24"/>
    </location>
</feature>
<organism evidence="5">
    <name type="scientific">bioreactor metagenome</name>
    <dbReference type="NCBI Taxonomy" id="1076179"/>
    <lineage>
        <taxon>unclassified sequences</taxon>
        <taxon>metagenomes</taxon>
        <taxon>ecological metagenomes</taxon>
    </lineage>
</organism>
<dbReference type="InterPro" id="IPR001034">
    <property type="entry name" value="DeoR_HTH"/>
</dbReference>
<dbReference type="Pfam" id="PF08220">
    <property type="entry name" value="HTH_DeoR"/>
    <property type="match status" value="1"/>
</dbReference>
<keyword evidence="2" id="KW-0804">Transcription</keyword>
<dbReference type="SMART" id="SM00420">
    <property type="entry name" value="HTH_DEOR"/>
    <property type="match status" value="1"/>
</dbReference>
<dbReference type="PRINTS" id="PR00037">
    <property type="entry name" value="HTHLACR"/>
</dbReference>
<protein>
    <submittedName>
        <fullName evidence="5">Glucitol operon repressor</fullName>
    </submittedName>
</protein>
<evidence type="ECO:0000256" key="3">
    <source>
        <dbReference type="SAM" id="MobiDB-lite"/>
    </source>
</evidence>
<feature type="domain" description="HTH deoR-type" evidence="4">
    <location>
        <begin position="24"/>
        <end position="79"/>
    </location>
</feature>